<dbReference type="Proteomes" id="UP001501510">
    <property type="component" value="Unassembled WGS sequence"/>
</dbReference>
<dbReference type="EMBL" id="BAAACG010000019">
    <property type="protein sequence ID" value="GAA0747737.1"/>
    <property type="molecule type" value="Genomic_DNA"/>
</dbReference>
<protein>
    <submittedName>
        <fullName evidence="1">Uncharacterized protein</fullName>
    </submittedName>
</protein>
<keyword evidence="2" id="KW-1185">Reference proteome</keyword>
<evidence type="ECO:0000313" key="2">
    <source>
        <dbReference type="Proteomes" id="UP001501510"/>
    </source>
</evidence>
<reference evidence="2" key="1">
    <citation type="journal article" date="2019" name="Int. J. Syst. Evol. Microbiol.">
        <title>The Global Catalogue of Microorganisms (GCM) 10K type strain sequencing project: providing services to taxonomists for standard genome sequencing and annotation.</title>
        <authorList>
            <consortium name="The Broad Institute Genomics Platform"/>
            <consortium name="The Broad Institute Genome Sequencing Center for Infectious Disease"/>
            <person name="Wu L."/>
            <person name="Ma J."/>
        </authorList>
    </citation>
    <scope>NUCLEOTIDE SEQUENCE [LARGE SCALE GENOMIC DNA]</scope>
    <source>
        <strain evidence="2">JCM 1407</strain>
    </source>
</reference>
<gene>
    <name evidence="1" type="ORF">GCM10008906_37200</name>
</gene>
<comment type="caution">
    <text evidence="1">The sequence shown here is derived from an EMBL/GenBank/DDBJ whole genome shotgun (WGS) entry which is preliminary data.</text>
</comment>
<evidence type="ECO:0000313" key="1">
    <source>
        <dbReference type="EMBL" id="GAA0747737.1"/>
    </source>
</evidence>
<organism evidence="1 2">
    <name type="scientific">Clostridium oceanicum</name>
    <dbReference type="NCBI Taxonomy" id="1543"/>
    <lineage>
        <taxon>Bacteria</taxon>
        <taxon>Bacillati</taxon>
        <taxon>Bacillota</taxon>
        <taxon>Clostridia</taxon>
        <taxon>Eubacteriales</taxon>
        <taxon>Clostridiaceae</taxon>
        <taxon>Clostridium</taxon>
    </lineage>
</organism>
<proteinExistence type="predicted"/>
<sequence length="73" mass="8541">MEKICPVCNEINDIEYICDNCGGKLVDKGRIQEYIDDYSADMPIDDYKDYCLHIFVCNKCGNKKKEYIHKVII</sequence>
<accession>A0ABP3V537</accession>
<dbReference type="RefSeq" id="WP_343764255.1">
    <property type="nucleotide sequence ID" value="NZ_BAAACG010000019.1"/>
</dbReference>
<name>A0ABP3V537_9CLOT</name>